<dbReference type="SUPFAM" id="SSF102405">
    <property type="entry name" value="MCP/YpsA-like"/>
    <property type="match status" value="1"/>
</dbReference>
<dbReference type="InterPro" id="IPR010697">
    <property type="entry name" value="YspA"/>
</dbReference>
<dbReference type="EMBL" id="JBHLUE010000016">
    <property type="protein sequence ID" value="MFC0566002.1"/>
    <property type="molecule type" value="Genomic_DNA"/>
</dbReference>
<dbReference type="Gene3D" id="3.40.50.450">
    <property type="match status" value="1"/>
</dbReference>
<dbReference type="Proteomes" id="UP001589894">
    <property type="component" value="Unassembled WGS sequence"/>
</dbReference>
<reference evidence="1 2" key="1">
    <citation type="submission" date="2024-09" db="EMBL/GenBank/DDBJ databases">
        <authorList>
            <person name="Sun Q."/>
            <person name="Mori K."/>
        </authorList>
    </citation>
    <scope>NUCLEOTIDE SEQUENCE [LARGE SCALE GENOMIC DNA]</scope>
    <source>
        <strain evidence="1 2">TBRC 2205</strain>
    </source>
</reference>
<sequence>MPRIGITGHVRLADGTAELVYDCLAGFLAPYAGTDLHGVTCLADGADQLFARAVLALGGSYEAIIPALDYRRAAVPAGNRVDFDDLLERAGSVSYMPFPRSGRAAYAAANDELLRRSDLLVAVWDGRPSDRLGATAHVVRAARERGLPVTVLWPDGARRG</sequence>
<accession>A0ABV6P0H7</accession>
<dbReference type="RefSeq" id="WP_377340360.1">
    <property type="nucleotide sequence ID" value="NZ_JBHLUE010000016.1"/>
</dbReference>
<dbReference type="PANTHER" id="PTHR38440">
    <property type="entry name" value="UPF0398 PROTEIN YPSA"/>
    <property type="match status" value="1"/>
</dbReference>
<name>A0ABV6P0H7_9ACTN</name>
<evidence type="ECO:0008006" key="3">
    <source>
        <dbReference type="Google" id="ProtNLM"/>
    </source>
</evidence>
<gene>
    <name evidence="1" type="ORF">ACFFHU_17910</name>
</gene>
<comment type="caution">
    <text evidence="1">The sequence shown here is derived from an EMBL/GenBank/DDBJ whole genome shotgun (WGS) entry which is preliminary data.</text>
</comment>
<evidence type="ECO:0000313" key="1">
    <source>
        <dbReference type="EMBL" id="MFC0566002.1"/>
    </source>
</evidence>
<protein>
    <recommendedName>
        <fullName evidence="3">DUF1273 domain-containing protein</fullName>
    </recommendedName>
</protein>
<keyword evidence="2" id="KW-1185">Reference proteome</keyword>
<organism evidence="1 2">
    <name type="scientific">Plantactinospora siamensis</name>
    <dbReference type="NCBI Taxonomy" id="555372"/>
    <lineage>
        <taxon>Bacteria</taxon>
        <taxon>Bacillati</taxon>
        <taxon>Actinomycetota</taxon>
        <taxon>Actinomycetes</taxon>
        <taxon>Micromonosporales</taxon>
        <taxon>Micromonosporaceae</taxon>
        <taxon>Plantactinospora</taxon>
    </lineage>
</organism>
<evidence type="ECO:0000313" key="2">
    <source>
        <dbReference type="Proteomes" id="UP001589894"/>
    </source>
</evidence>
<dbReference type="PANTHER" id="PTHR38440:SF1">
    <property type="entry name" value="UPF0398 PROTEIN SPR0331"/>
    <property type="match status" value="1"/>
</dbReference>
<proteinExistence type="predicted"/>